<gene>
    <name evidence="3" type="ORF">JYU34_008856</name>
</gene>
<proteinExistence type="predicted"/>
<organism evidence="3 4">
    <name type="scientific">Plutella xylostella</name>
    <name type="common">Diamondback moth</name>
    <name type="synonym">Plutella maculipennis</name>
    <dbReference type="NCBI Taxonomy" id="51655"/>
    <lineage>
        <taxon>Eukaryota</taxon>
        <taxon>Metazoa</taxon>
        <taxon>Ecdysozoa</taxon>
        <taxon>Arthropoda</taxon>
        <taxon>Hexapoda</taxon>
        <taxon>Insecta</taxon>
        <taxon>Pterygota</taxon>
        <taxon>Neoptera</taxon>
        <taxon>Endopterygota</taxon>
        <taxon>Lepidoptera</taxon>
        <taxon>Glossata</taxon>
        <taxon>Ditrysia</taxon>
        <taxon>Yponomeutoidea</taxon>
        <taxon>Plutellidae</taxon>
        <taxon>Plutella</taxon>
    </lineage>
</organism>
<dbReference type="EMBL" id="JAHIBW010000012">
    <property type="protein sequence ID" value="KAG7306256.1"/>
    <property type="molecule type" value="Genomic_DNA"/>
</dbReference>
<sequence>MVSSTSVWILALLSFNVAAAAARFLPRDVERLDDDDRELLRAAYDTPGYDHDNYEEDDDMKLGKLDLVKDGLWVIKAKIKELKAFDKALVANLLSTKLRLKDLMENHLDVIKKHHHEKPSHHAYQGPSYQYSAPEYHAPQQQQYAAPQQYSAPQYQPSQQYPAPQPAPTYQHDPYYGH</sequence>
<keyword evidence="2" id="KW-0732">Signal</keyword>
<evidence type="ECO:0000313" key="3">
    <source>
        <dbReference type="EMBL" id="KAG7306256.1"/>
    </source>
</evidence>
<evidence type="ECO:0000256" key="1">
    <source>
        <dbReference type="SAM" id="MobiDB-lite"/>
    </source>
</evidence>
<comment type="caution">
    <text evidence="3">The sequence shown here is derived from an EMBL/GenBank/DDBJ whole genome shotgun (WGS) entry which is preliminary data.</text>
</comment>
<feature type="compositionally biased region" description="Low complexity" evidence="1">
    <location>
        <begin position="138"/>
        <end position="162"/>
    </location>
</feature>
<keyword evidence="4" id="KW-1185">Reference proteome</keyword>
<protein>
    <submittedName>
        <fullName evidence="3">Uncharacterized protein</fullName>
    </submittedName>
</protein>
<evidence type="ECO:0000313" key="4">
    <source>
        <dbReference type="Proteomes" id="UP000823941"/>
    </source>
</evidence>
<feature type="chain" id="PRO_5046029489" evidence="2">
    <location>
        <begin position="22"/>
        <end position="178"/>
    </location>
</feature>
<feature type="signal peptide" evidence="2">
    <location>
        <begin position="1"/>
        <end position="21"/>
    </location>
</feature>
<reference evidence="3 4" key="1">
    <citation type="submission" date="2021-06" db="EMBL/GenBank/DDBJ databases">
        <title>A haploid diamondback moth (Plutella xylostella L.) genome assembly resolves 31 chromosomes and identifies a diamide resistance mutation.</title>
        <authorList>
            <person name="Ward C.M."/>
            <person name="Perry K.D."/>
            <person name="Baker G."/>
            <person name="Powis K."/>
            <person name="Heckel D.G."/>
            <person name="Baxter S.W."/>
        </authorList>
    </citation>
    <scope>NUCLEOTIDE SEQUENCE [LARGE SCALE GENOMIC DNA]</scope>
    <source>
        <strain evidence="3 4">LV</strain>
        <tissue evidence="3">Single pupa</tissue>
    </source>
</reference>
<dbReference type="Proteomes" id="UP000823941">
    <property type="component" value="Chromosome 12"/>
</dbReference>
<name>A0ABQ7QLZ9_PLUXY</name>
<evidence type="ECO:0000256" key="2">
    <source>
        <dbReference type="SAM" id="SignalP"/>
    </source>
</evidence>
<feature type="region of interest" description="Disordered" evidence="1">
    <location>
        <begin position="114"/>
        <end position="178"/>
    </location>
</feature>
<accession>A0ABQ7QLZ9</accession>